<dbReference type="PANTHER" id="PTHR14374">
    <property type="entry name" value="FOIE GRAS"/>
    <property type="match status" value="1"/>
</dbReference>
<protein>
    <submittedName>
        <fullName evidence="1">Uncharacterized protein</fullName>
    </submittedName>
</protein>
<proteinExistence type="predicted"/>
<reference evidence="1 2" key="1">
    <citation type="submission" date="2020-10" db="EMBL/GenBank/DDBJ databases">
        <title>The Coptis chinensis genome and diversification of protoberbering-type alkaloids.</title>
        <authorList>
            <person name="Wang B."/>
            <person name="Shu S."/>
            <person name="Song C."/>
            <person name="Liu Y."/>
        </authorList>
    </citation>
    <scope>NUCLEOTIDE SEQUENCE [LARGE SCALE GENOMIC DNA]</scope>
    <source>
        <strain evidence="1">HL-2020</strain>
        <tissue evidence="1">Leaf</tissue>
    </source>
</reference>
<organism evidence="1 2">
    <name type="scientific">Coptis chinensis</name>
    <dbReference type="NCBI Taxonomy" id="261450"/>
    <lineage>
        <taxon>Eukaryota</taxon>
        <taxon>Viridiplantae</taxon>
        <taxon>Streptophyta</taxon>
        <taxon>Embryophyta</taxon>
        <taxon>Tracheophyta</taxon>
        <taxon>Spermatophyta</taxon>
        <taxon>Magnoliopsida</taxon>
        <taxon>Ranunculales</taxon>
        <taxon>Ranunculaceae</taxon>
        <taxon>Coptidoideae</taxon>
        <taxon>Coptis</taxon>
    </lineage>
</organism>
<dbReference type="AlphaFoldDB" id="A0A835LGY0"/>
<sequence>MTAEQSGKLDCISVISKVGPCFTIICRAESPGSMDELPLWKFEERVDTLPTKDPGLACILWSEGHNIHFGELKINLVDARGGGLASPRESEPFMTVTTSIQHSFGLISVPLLNIGESWSCNLEIKWHKPKPVMLYVSLGYLPTGEEAKEQKVHVHKSLQIEGKTAVAISHHYMCPFRRDPLLLTKIKRLPGSDQLTSLALNEISILVVSAKNCSEVLLRVM</sequence>
<accession>A0A835LGY0</accession>
<keyword evidence="2" id="KW-1185">Reference proteome</keyword>
<dbReference type="OrthoDB" id="10484610at2759"/>
<evidence type="ECO:0000313" key="1">
    <source>
        <dbReference type="EMBL" id="KAF9586946.1"/>
    </source>
</evidence>
<dbReference type="EMBL" id="JADFTS010000061">
    <property type="protein sequence ID" value="KAF9586946.1"/>
    <property type="molecule type" value="Genomic_DNA"/>
</dbReference>
<comment type="caution">
    <text evidence="1">The sequence shown here is derived from an EMBL/GenBank/DDBJ whole genome shotgun (WGS) entry which is preliminary data.</text>
</comment>
<gene>
    <name evidence="1" type="ORF">IFM89_039818</name>
</gene>
<evidence type="ECO:0000313" key="2">
    <source>
        <dbReference type="Proteomes" id="UP000631114"/>
    </source>
</evidence>
<dbReference type="Proteomes" id="UP000631114">
    <property type="component" value="Unassembled WGS sequence"/>
</dbReference>
<dbReference type="PANTHER" id="PTHR14374:SF0">
    <property type="entry name" value="TRAFFICKING PROTEIN PARTICLE COMPLEX SUBUNIT 11"/>
    <property type="match status" value="1"/>
</dbReference>
<name>A0A835LGY0_9MAGN</name>